<name>A0AAD5IVZ2_ACENE</name>
<evidence type="ECO:0000313" key="2">
    <source>
        <dbReference type="Proteomes" id="UP001064489"/>
    </source>
</evidence>
<dbReference type="PANTHER" id="PTHR10762:SF1">
    <property type="entry name" value="2-(3-AMINO-3-CARBOXYPROPYL)HISTIDINE SYNTHASE SUBUNIT 1"/>
    <property type="match status" value="1"/>
</dbReference>
<dbReference type="Pfam" id="PF01866">
    <property type="entry name" value="Diphthamide_syn"/>
    <property type="match status" value="1"/>
</dbReference>
<accession>A0AAD5IVZ2</accession>
<protein>
    <submittedName>
        <fullName evidence="1">Uncharacterized protein</fullName>
    </submittedName>
</protein>
<dbReference type="GO" id="GO:0090560">
    <property type="term" value="F:2-(3-amino-3-carboxypropyl)histidine synthase activity"/>
    <property type="evidence" value="ECO:0007669"/>
    <property type="project" value="InterPro"/>
</dbReference>
<sequence length="75" mass="8452">MTEKGFDYVVVLMSETIPGRVVLFEDSVDSWIHIACPRLFIDWGDEFVKPVRLPGWWETNSAVNSGCGCGNEDKT</sequence>
<dbReference type="InterPro" id="IPR016435">
    <property type="entry name" value="DPH1/DPH2"/>
</dbReference>
<dbReference type="GO" id="GO:0017183">
    <property type="term" value="P:protein histidyl modification to diphthamide"/>
    <property type="evidence" value="ECO:0007669"/>
    <property type="project" value="InterPro"/>
</dbReference>
<organism evidence="1 2">
    <name type="scientific">Acer negundo</name>
    <name type="common">Box elder</name>
    <dbReference type="NCBI Taxonomy" id="4023"/>
    <lineage>
        <taxon>Eukaryota</taxon>
        <taxon>Viridiplantae</taxon>
        <taxon>Streptophyta</taxon>
        <taxon>Embryophyta</taxon>
        <taxon>Tracheophyta</taxon>
        <taxon>Spermatophyta</taxon>
        <taxon>Magnoliopsida</taxon>
        <taxon>eudicotyledons</taxon>
        <taxon>Gunneridae</taxon>
        <taxon>Pentapetalae</taxon>
        <taxon>rosids</taxon>
        <taxon>malvids</taxon>
        <taxon>Sapindales</taxon>
        <taxon>Sapindaceae</taxon>
        <taxon>Hippocastanoideae</taxon>
        <taxon>Acereae</taxon>
        <taxon>Acer</taxon>
    </lineage>
</organism>
<dbReference type="InterPro" id="IPR042265">
    <property type="entry name" value="DPH1/DPH2_3"/>
</dbReference>
<evidence type="ECO:0000313" key="1">
    <source>
        <dbReference type="EMBL" id="KAI9178245.1"/>
    </source>
</evidence>
<dbReference type="PANTHER" id="PTHR10762">
    <property type="entry name" value="DIPHTHAMIDE BIOSYNTHESIS PROTEIN"/>
    <property type="match status" value="1"/>
</dbReference>
<proteinExistence type="predicted"/>
<dbReference type="Proteomes" id="UP001064489">
    <property type="component" value="Chromosome 5"/>
</dbReference>
<keyword evidence="2" id="KW-1185">Reference proteome</keyword>
<dbReference type="AlphaFoldDB" id="A0AAD5IVZ2"/>
<reference evidence="1" key="1">
    <citation type="journal article" date="2022" name="Plant J.">
        <title>Strategies of tolerance reflected in two North American maple genomes.</title>
        <authorList>
            <person name="McEvoy S.L."/>
            <person name="Sezen U.U."/>
            <person name="Trouern-Trend A."/>
            <person name="McMahon S.M."/>
            <person name="Schaberg P.G."/>
            <person name="Yang J."/>
            <person name="Wegrzyn J.L."/>
            <person name="Swenson N.G."/>
        </authorList>
    </citation>
    <scope>NUCLEOTIDE SEQUENCE</scope>
    <source>
        <strain evidence="1">91603</strain>
    </source>
</reference>
<dbReference type="Gene3D" id="3.40.50.11860">
    <property type="entry name" value="Diphthamide synthesis DPH1/DPH2 domain 3"/>
    <property type="match status" value="1"/>
</dbReference>
<dbReference type="NCBIfam" id="TIGR00322">
    <property type="entry name" value="diphth2_R"/>
    <property type="match status" value="1"/>
</dbReference>
<reference evidence="1" key="2">
    <citation type="submission" date="2023-02" db="EMBL/GenBank/DDBJ databases">
        <authorList>
            <person name="Swenson N.G."/>
            <person name="Wegrzyn J.L."/>
            <person name="Mcevoy S.L."/>
        </authorList>
    </citation>
    <scope>NUCLEOTIDE SEQUENCE</scope>
    <source>
        <strain evidence="1">91603</strain>
        <tissue evidence="1">Leaf</tissue>
    </source>
</reference>
<dbReference type="EMBL" id="JAJSOW010000102">
    <property type="protein sequence ID" value="KAI9178245.1"/>
    <property type="molecule type" value="Genomic_DNA"/>
</dbReference>
<gene>
    <name evidence="1" type="ORF">LWI28_024302</name>
</gene>
<comment type="caution">
    <text evidence="1">The sequence shown here is derived from an EMBL/GenBank/DDBJ whole genome shotgun (WGS) entry which is preliminary data.</text>
</comment>